<proteinExistence type="predicted"/>
<dbReference type="EMBL" id="JADJMS010000008">
    <property type="protein sequence ID" value="MBK7414327.1"/>
    <property type="molecule type" value="Genomic_DNA"/>
</dbReference>
<sequence length="142" mass="15929">MHIPTSAPSHHSQTATVSAVQPKQPDSYGGLLVRPVVSHREEHACHELVRRMYAWRGYLTELASPHLSRDRLTLAAWRDGELAATLTLARDNGSNLMAEALYPAEIAELRSKERIICEYSRLAIDPVTSSTQLMEQFFPYGL</sequence>
<evidence type="ECO:0000313" key="4">
    <source>
        <dbReference type="Proteomes" id="UP000739411"/>
    </source>
</evidence>
<evidence type="ECO:0000313" key="3">
    <source>
        <dbReference type="EMBL" id="MBK7414327.1"/>
    </source>
</evidence>
<feature type="compositionally biased region" description="Polar residues" evidence="1">
    <location>
        <begin position="1"/>
        <end position="21"/>
    </location>
</feature>
<protein>
    <recommendedName>
        <fullName evidence="2">N-acyl amino acid synthase FeeM catalytic core domain-containing protein</fullName>
    </recommendedName>
</protein>
<dbReference type="AlphaFoldDB" id="A0A935K249"/>
<dbReference type="InterPro" id="IPR054597">
    <property type="entry name" value="FeeM_cat"/>
</dbReference>
<feature type="region of interest" description="Disordered" evidence="1">
    <location>
        <begin position="1"/>
        <end position="23"/>
    </location>
</feature>
<dbReference type="Proteomes" id="UP000739411">
    <property type="component" value="Unassembled WGS sequence"/>
</dbReference>
<accession>A0A935K249</accession>
<gene>
    <name evidence="3" type="ORF">IPJ38_03615</name>
</gene>
<dbReference type="Gene3D" id="3.40.630.30">
    <property type="match status" value="1"/>
</dbReference>
<evidence type="ECO:0000259" key="2">
    <source>
        <dbReference type="Pfam" id="PF21926"/>
    </source>
</evidence>
<organism evidence="3 4">
    <name type="scientific">Candidatus Dechloromonas phosphorivorans</name>
    <dbReference type="NCBI Taxonomy" id="2899244"/>
    <lineage>
        <taxon>Bacteria</taxon>
        <taxon>Pseudomonadati</taxon>
        <taxon>Pseudomonadota</taxon>
        <taxon>Betaproteobacteria</taxon>
        <taxon>Rhodocyclales</taxon>
        <taxon>Azonexaceae</taxon>
        <taxon>Dechloromonas</taxon>
    </lineage>
</organism>
<feature type="domain" description="N-acyl amino acid synthase FeeM catalytic core" evidence="2">
    <location>
        <begin position="44"/>
        <end position="137"/>
    </location>
</feature>
<comment type="caution">
    <text evidence="3">The sequence shown here is derived from an EMBL/GenBank/DDBJ whole genome shotgun (WGS) entry which is preliminary data.</text>
</comment>
<dbReference type="Pfam" id="PF21926">
    <property type="entry name" value="FeeM"/>
    <property type="match status" value="1"/>
</dbReference>
<evidence type="ECO:0000256" key="1">
    <source>
        <dbReference type="SAM" id="MobiDB-lite"/>
    </source>
</evidence>
<name>A0A935K249_9RHOO</name>
<reference evidence="3 4" key="1">
    <citation type="submission" date="2020-10" db="EMBL/GenBank/DDBJ databases">
        <title>Connecting structure to function with the recovery of over 1000 high-quality activated sludge metagenome-assembled genomes encoding full-length rRNA genes using long-read sequencing.</title>
        <authorList>
            <person name="Singleton C.M."/>
            <person name="Petriglieri F."/>
            <person name="Kristensen J.M."/>
            <person name="Kirkegaard R.H."/>
            <person name="Michaelsen T.Y."/>
            <person name="Andersen M.H."/>
            <person name="Karst S.M."/>
            <person name="Dueholm M.S."/>
            <person name="Nielsen P.H."/>
            <person name="Albertsen M."/>
        </authorList>
    </citation>
    <scope>NUCLEOTIDE SEQUENCE [LARGE SCALE GENOMIC DNA]</scope>
    <source>
        <strain evidence="3">EsbW_18-Q3-R4-48_BATAC.463</strain>
    </source>
</reference>